<keyword evidence="5 8" id="KW-0411">Iron-sulfur</keyword>
<dbReference type="InterPro" id="IPR036249">
    <property type="entry name" value="Thioredoxin-like_sf"/>
</dbReference>
<gene>
    <name evidence="9" type="primary">nuoE-2</name>
    <name evidence="9" type="ORF">NXC12_CH03883</name>
</gene>
<feature type="binding site" evidence="8">
    <location>
        <position position="75"/>
    </location>
    <ligand>
        <name>[2Fe-2S] cluster</name>
        <dbReference type="ChEBI" id="CHEBI:190135"/>
    </ligand>
</feature>
<dbReference type="Gene3D" id="3.40.30.10">
    <property type="entry name" value="Glutaredoxin"/>
    <property type="match status" value="1"/>
</dbReference>
<keyword evidence="4 8" id="KW-0408">Iron</keyword>
<evidence type="ECO:0000256" key="8">
    <source>
        <dbReference type="PIRSR" id="PIRSR000216-1"/>
    </source>
</evidence>
<dbReference type="PROSITE" id="PS01099">
    <property type="entry name" value="COMPLEX1_24K"/>
    <property type="match status" value="1"/>
</dbReference>
<dbReference type="InterPro" id="IPR002023">
    <property type="entry name" value="NuoE-like"/>
</dbReference>
<evidence type="ECO:0000313" key="10">
    <source>
        <dbReference type="Proteomes" id="UP000194159"/>
    </source>
</evidence>
<dbReference type="PIRSF" id="PIRSF000216">
    <property type="entry name" value="NADH_DH_24kDa"/>
    <property type="match status" value="1"/>
</dbReference>
<comment type="cofactor">
    <cofactor evidence="8">
        <name>[2Fe-2S] cluster</name>
        <dbReference type="ChEBI" id="CHEBI:190135"/>
    </cofactor>
    <text evidence="8">Binds 1 [2Fe-2S] cluster.</text>
</comment>
<comment type="cofactor">
    <cofactor evidence="6">
        <name>[2Fe-2S] cluster</name>
        <dbReference type="ChEBI" id="CHEBI:190135"/>
    </cofactor>
</comment>
<dbReference type="AlphaFoldDB" id="A0AAN1ELK7"/>
<protein>
    <submittedName>
        <fullName evidence="9">NADH dehydrogenase (Quinone) subunit E 2</fullName>
        <ecNumber evidence="9">1.6.5.11</ecNumber>
    </submittedName>
</protein>
<evidence type="ECO:0000256" key="1">
    <source>
        <dbReference type="ARBA" id="ARBA00010643"/>
    </source>
</evidence>
<dbReference type="FunFam" id="1.10.10.1590:FF:000001">
    <property type="entry name" value="NADH-quinone oxidoreductase subunit E"/>
    <property type="match status" value="1"/>
</dbReference>
<dbReference type="GO" id="GO:0051537">
    <property type="term" value="F:2 iron, 2 sulfur cluster binding"/>
    <property type="evidence" value="ECO:0007669"/>
    <property type="project" value="UniProtKB-KW"/>
</dbReference>
<dbReference type="InterPro" id="IPR042128">
    <property type="entry name" value="NuoE_dom"/>
</dbReference>
<dbReference type="NCBIfam" id="TIGR01958">
    <property type="entry name" value="nuoE_fam"/>
    <property type="match status" value="1"/>
</dbReference>
<dbReference type="Gene3D" id="1.10.10.1590">
    <property type="entry name" value="NADH-quinone oxidoreductase subunit E"/>
    <property type="match status" value="1"/>
</dbReference>
<feature type="binding site" evidence="8">
    <location>
        <position position="80"/>
    </location>
    <ligand>
        <name>[2Fe-2S] cluster</name>
        <dbReference type="ChEBI" id="CHEBI:190135"/>
    </ligand>
</feature>
<comment type="catalytic activity">
    <reaction evidence="7">
        <text>a quinone + NADH + 5 H(+)(in) = a quinol + NAD(+) + 4 H(+)(out)</text>
        <dbReference type="Rhea" id="RHEA:57888"/>
        <dbReference type="ChEBI" id="CHEBI:15378"/>
        <dbReference type="ChEBI" id="CHEBI:24646"/>
        <dbReference type="ChEBI" id="CHEBI:57540"/>
        <dbReference type="ChEBI" id="CHEBI:57945"/>
        <dbReference type="ChEBI" id="CHEBI:132124"/>
    </reaction>
</comment>
<reference evidence="9 10" key="1">
    <citation type="submission" date="2017-04" db="EMBL/GenBank/DDBJ databases">
        <title>Complete genome sequences of Rhizobium genomic linages associated to common bean (phaseolus vulgaris).</title>
        <authorList>
            <person name="Santamaria R.I."/>
            <person name="Bustos P."/>
            <person name="Perez-Carrascal O."/>
            <person name="Martinez-Flores I."/>
            <person name="Juarez S."/>
            <person name="Lozano L."/>
            <person name="Miranda F."/>
            <person name="Vinuesa P."/>
            <person name="Martinez-Romero E."/>
            <person name="Cevallos M.A."/>
            <person name="Romero D."/>
            <person name="Davila G."/>
            <person name="Gonzalez V."/>
        </authorList>
    </citation>
    <scope>NUCLEOTIDE SEQUENCE [LARGE SCALE GENOMIC DNA]</scope>
    <source>
        <strain evidence="9 10">NXC12</strain>
    </source>
</reference>
<evidence type="ECO:0000256" key="5">
    <source>
        <dbReference type="ARBA" id="ARBA00023014"/>
    </source>
</evidence>
<evidence type="ECO:0000256" key="6">
    <source>
        <dbReference type="ARBA" id="ARBA00034078"/>
    </source>
</evidence>
<evidence type="ECO:0000256" key="4">
    <source>
        <dbReference type="ARBA" id="ARBA00023004"/>
    </source>
</evidence>
<evidence type="ECO:0000313" key="9">
    <source>
        <dbReference type="EMBL" id="ARQ11848.1"/>
    </source>
</evidence>
<evidence type="ECO:0000256" key="3">
    <source>
        <dbReference type="ARBA" id="ARBA00022723"/>
    </source>
</evidence>
<dbReference type="GO" id="GO:0003954">
    <property type="term" value="F:NADH dehydrogenase activity"/>
    <property type="evidence" value="ECO:0007669"/>
    <property type="project" value="TreeGrafter"/>
</dbReference>
<dbReference type="Proteomes" id="UP000194159">
    <property type="component" value="Chromosome"/>
</dbReference>
<proteinExistence type="inferred from homology"/>
<dbReference type="Pfam" id="PF01257">
    <property type="entry name" value="2Fe-2S_thioredx"/>
    <property type="match status" value="1"/>
</dbReference>
<dbReference type="GO" id="GO:0046872">
    <property type="term" value="F:metal ion binding"/>
    <property type="evidence" value="ECO:0007669"/>
    <property type="project" value="UniProtKB-KW"/>
</dbReference>
<dbReference type="NCBIfam" id="NF005722">
    <property type="entry name" value="PRK07539.1-2"/>
    <property type="match status" value="1"/>
</dbReference>
<feature type="binding site" evidence="8">
    <location>
        <position position="120"/>
    </location>
    <ligand>
        <name>[2Fe-2S] cluster</name>
        <dbReference type="ChEBI" id="CHEBI:190135"/>
    </ligand>
</feature>
<dbReference type="SUPFAM" id="SSF52833">
    <property type="entry name" value="Thioredoxin-like"/>
    <property type="match status" value="1"/>
</dbReference>
<feature type="binding site" evidence="8">
    <location>
        <position position="116"/>
    </location>
    <ligand>
        <name>[2Fe-2S] cluster</name>
        <dbReference type="ChEBI" id="CHEBI:190135"/>
    </ligand>
</feature>
<dbReference type="CDD" id="cd03064">
    <property type="entry name" value="TRX_Fd_NuoE"/>
    <property type="match status" value="1"/>
</dbReference>
<evidence type="ECO:0000256" key="2">
    <source>
        <dbReference type="ARBA" id="ARBA00022714"/>
    </source>
</evidence>
<keyword evidence="3 8" id="KW-0479">Metal-binding</keyword>
<dbReference type="EC" id="1.6.5.11" evidence="9"/>
<dbReference type="PANTHER" id="PTHR10371:SF3">
    <property type="entry name" value="NADH DEHYDROGENASE [UBIQUINONE] FLAVOPROTEIN 2, MITOCHONDRIAL"/>
    <property type="match status" value="1"/>
</dbReference>
<keyword evidence="9" id="KW-0560">Oxidoreductase</keyword>
<organism evidence="9 10">
    <name type="scientific">Rhizobium etli</name>
    <dbReference type="NCBI Taxonomy" id="29449"/>
    <lineage>
        <taxon>Bacteria</taxon>
        <taxon>Pseudomonadati</taxon>
        <taxon>Pseudomonadota</taxon>
        <taxon>Alphaproteobacteria</taxon>
        <taxon>Hyphomicrobiales</taxon>
        <taxon>Rhizobiaceae</taxon>
        <taxon>Rhizobium/Agrobacterium group</taxon>
        <taxon>Rhizobium</taxon>
    </lineage>
</organism>
<dbReference type="EMBL" id="CP020906">
    <property type="protein sequence ID" value="ARQ11848.1"/>
    <property type="molecule type" value="Genomic_DNA"/>
</dbReference>
<dbReference type="PANTHER" id="PTHR10371">
    <property type="entry name" value="NADH DEHYDROGENASE UBIQUINONE FLAVOPROTEIN 2, MITOCHONDRIAL"/>
    <property type="match status" value="1"/>
</dbReference>
<dbReference type="InterPro" id="IPR041921">
    <property type="entry name" value="NuoE_N"/>
</dbReference>
<accession>A0AAN1ELK7</accession>
<keyword evidence="2 8" id="KW-0001">2Fe-2S</keyword>
<comment type="similarity">
    <text evidence="1">Belongs to the complex I 24 kDa subunit family.</text>
</comment>
<sequence>MREKIEEAAARYPDQRSAIMPALRIAQTEHGHLPGPVLEEVANILGVERIWVYELATFYTLFHTEPVGMFHLQLCDNVSCMLCRSEDLLRHLEEVLGIKKGETTPDRLFTLSTVECLGACDMAPVMQVGDDYHGDLDIARIDALLDRLRTEARQATGADLALAAPPGDYRHV</sequence>
<name>A0AAN1ELK7_RHIET</name>
<evidence type="ECO:0000256" key="7">
    <source>
        <dbReference type="ARBA" id="ARBA00047712"/>
    </source>
</evidence>